<evidence type="ECO:0008006" key="4">
    <source>
        <dbReference type="Google" id="ProtNLM"/>
    </source>
</evidence>
<protein>
    <recommendedName>
        <fullName evidence="4">O-antigen ligase</fullName>
    </recommendedName>
</protein>
<feature type="transmembrane region" description="Helical" evidence="1">
    <location>
        <begin position="183"/>
        <end position="206"/>
    </location>
</feature>
<dbReference type="InterPro" id="IPR051533">
    <property type="entry name" value="WaaL-like"/>
</dbReference>
<organism evidence="2 3">
    <name type="scientific">Stakelama saccharophila</name>
    <dbReference type="NCBI Taxonomy" id="3075605"/>
    <lineage>
        <taxon>Bacteria</taxon>
        <taxon>Pseudomonadati</taxon>
        <taxon>Pseudomonadota</taxon>
        <taxon>Alphaproteobacteria</taxon>
        <taxon>Sphingomonadales</taxon>
        <taxon>Sphingomonadaceae</taxon>
        <taxon>Stakelama</taxon>
    </lineage>
</organism>
<reference evidence="2 3" key="1">
    <citation type="submission" date="2023-09" db="EMBL/GenBank/DDBJ databases">
        <authorList>
            <person name="Rey-Velasco X."/>
        </authorList>
    </citation>
    <scope>NUCLEOTIDE SEQUENCE [LARGE SCALE GENOMIC DNA]</scope>
    <source>
        <strain evidence="2 3">W311</strain>
    </source>
</reference>
<keyword evidence="1" id="KW-0812">Transmembrane</keyword>
<sequence>MNAASIASGWALPLAAALPVMLVLAGMLAFGLSRLHSWAGRYVLAALWLRFALDAFPTYTLRSLGGVLTWNAVASVAMTAVGLLVIRHRHMLLAVLVPLYLLLGAIALSSFMNGEPFAMVEQGAKFGLLLCFVICTYEAANEEGVDRFAATLLIAFLVPLAMQALSIGLGIAKVSDSDGSASYVGGFLHESGFSISVAAGLVPLALLGRIDKPWRLAFLVATLASLLLANYRTTIIALVPLLLYLVASIPVFAVRRDARILVASTGALLVVLAMSTVNLDLGPRFQSVVDFVSKPDELIQPLDTFTLEEQRQASARSYVWSMYVDGFQRSSPLQQLVGHGPDSWEDVYPVYAQNTILSYMYEFGWIGAGCVLLLWGVMMLPLFRVGVRAAVPLLLLHFGFLILNLSTQPFWLVEGLMMYGMICGLTLHFAYRRSGDGVAPAQRRLGGAVSA</sequence>
<evidence type="ECO:0000313" key="2">
    <source>
        <dbReference type="EMBL" id="WNO54514.1"/>
    </source>
</evidence>
<keyword evidence="3" id="KW-1185">Reference proteome</keyword>
<proteinExistence type="predicted"/>
<feature type="transmembrane region" description="Helical" evidence="1">
    <location>
        <begin position="385"/>
        <end position="403"/>
    </location>
</feature>
<feature type="transmembrane region" description="Helical" evidence="1">
    <location>
        <begin position="235"/>
        <end position="253"/>
    </location>
</feature>
<keyword evidence="1" id="KW-0472">Membrane</keyword>
<dbReference type="Proteomes" id="UP001302249">
    <property type="component" value="Chromosome"/>
</dbReference>
<dbReference type="PANTHER" id="PTHR37422:SF13">
    <property type="entry name" value="LIPOPOLYSACCHARIDE BIOSYNTHESIS PROTEIN PA4999-RELATED"/>
    <property type="match status" value="1"/>
</dbReference>
<evidence type="ECO:0000313" key="3">
    <source>
        <dbReference type="Proteomes" id="UP001302249"/>
    </source>
</evidence>
<keyword evidence="1" id="KW-1133">Transmembrane helix</keyword>
<feature type="transmembrane region" description="Helical" evidence="1">
    <location>
        <begin position="260"/>
        <end position="279"/>
    </location>
</feature>
<dbReference type="RefSeq" id="WP_313917090.1">
    <property type="nucleotide sequence ID" value="NZ_CP135076.1"/>
</dbReference>
<evidence type="ECO:0000256" key="1">
    <source>
        <dbReference type="SAM" id="Phobius"/>
    </source>
</evidence>
<dbReference type="PANTHER" id="PTHR37422">
    <property type="entry name" value="TEICHURONIC ACID BIOSYNTHESIS PROTEIN TUAE"/>
    <property type="match status" value="1"/>
</dbReference>
<feature type="transmembrane region" description="Helical" evidence="1">
    <location>
        <begin position="152"/>
        <end position="171"/>
    </location>
</feature>
<feature type="transmembrane region" description="Helical" evidence="1">
    <location>
        <begin position="93"/>
        <end position="111"/>
    </location>
</feature>
<gene>
    <name evidence="2" type="ORF">RPR59_04465</name>
</gene>
<feature type="transmembrane region" description="Helical" evidence="1">
    <location>
        <begin position="356"/>
        <end position="378"/>
    </location>
</feature>
<feature type="transmembrane region" description="Helical" evidence="1">
    <location>
        <begin position="213"/>
        <end position="229"/>
    </location>
</feature>
<accession>A0ABZ0BB50</accession>
<feature type="transmembrane region" description="Helical" evidence="1">
    <location>
        <begin position="6"/>
        <end position="30"/>
    </location>
</feature>
<dbReference type="EMBL" id="CP135076">
    <property type="protein sequence ID" value="WNO54514.1"/>
    <property type="molecule type" value="Genomic_DNA"/>
</dbReference>
<feature type="transmembrane region" description="Helical" evidence="1">
    <location>
        <begin position="42"/>
        <end position="61"/>
    </location>
</feature>
<feature type="transmembrane region" description="Helical" evidence="1">
    <location>
        <begin position="123"/>
        <end position="140"/>
    </location>
</feature>
<name>A0ABZ0BB50_9SPHN</name>
<feature type="transmembrane region" description="Helical" evidence="1">
    <location>
        <begin position="67"/>
        <end position="86"/>
    </location>
</feature>